<dbReference type="AlphaFoldDB" id="A0A4Z1TBC2"/>
<dbReference type="SUPFAM" id="SSF52799">
    <property type="entry name" value="(Phosphotyrosine protein) phosphatases II"/>
    <property type="match status" value="1"/>
</dbReference>
<dbReference type="PANTHER" id="PTHR10807">
    <property type="entry name" value="MYOTUBULARIN-RELATED"/>
    <property type="match status" value="1"/>
</dbReference>
<dbReference type="CDD" id="cd14507">
    <property type="entry name" value="PTP-MTM-like"/>
    <property type="match status" value="1"/>
</dbReference>
<evidence type="ECO:0000256" key="2">
    <source>
        <dbReference type="PIRSR" id="PIRSR630564-2"/>
    </source>
</evidence>
<accession>A0A4Z1TBC2</accession>
<dbReference type="InterPro" id="IPR030564">
    <property type="entry name" value="Myotubularin"/>
</dbReference>
<feature type="binding site" evidence="2">
    <location>
        <begin position="545"/>
        <end position="548"/>
    </location>
    <ligand>
        <name>substrate</name>
    </ligand>
</feature>
<feature type="domain" description="Myotubularin phosphatase" evidence="3">
    <location>
        <begin position="416"/>
        <end position="943"/>
    </location>
</feature>
<evidence type="ECO:0000259" key="3">
    <source>
        <dbReference type="PROSITE" id="PS51339"/>
    </source>
</evidence>
<evidence type="ECO:0000313" key="4">
    <source>
        <dbReference type="EMBL" id="TNJ30547.1"/>
    </source>
</evidence>
<dbReference type="GO" id="GO:0005737">
    <property type="term" value="C:cytoplasm"/>
    <property type="evidence" value="ECO:0007669"/>
    <property type="project" value="TreeGrafter"/>
</dbReference>
<protein>
    <submittedName>
        <fullName evidence="4">Myotubularin-like protein</fullName>
    </submittedName>
</protein>
<evidence type="ECO:0000313" key="5">
    <source>
        <dbReference type="Proteomes" id="UP000315496"/>
    </source>
</evidence>
<dbReference type="Pfam" id="PF06602">
    <property type="entry name" value="Myotub-related"/>
    <property type="match status" value="1"/>
</dbReference>
<comment type="caution">
    <text evidence="4">The sequence shown here is derived from an EMBL/GenBank/DDBJ whole genome shotgun (WGS) entry which is preliminary data.</text>
</comment>
<dbReference type="PROSITE" id="PS51339">
    <property type="entry name" value="PPASE_MYOTUBULARIN"/>
    <property type="match status" value="1"/>
</dbReference>
<feature type="binding site" evidence="2">
    <location>
        <begin position="670"/>
        <end position="676"/>
    </location>
    <ligand>
        <name>substrate</name>
    </ligand>
</feature>
<dbReference type="Proteomes" id="UP000315496">
    <property type="component" value="Chromosome 1"/>
</dbReference>
<name>A0A4Z1TBC2_GIAMU</name>
<dbReference type="InterPro" id="IPR010569">
    <property type="entry name" value="Myotubularin-like_Pase_dom"/>
</dbReference>
<feature type="active site" description="Phosphocysteine intermediate" evidence="1">
    <location>
        <position position="670"/>
    </location>
</feature>
<dbReference type="InterPro" id="IPR029021">
    <property type="entry name" value="Prot-tyrosine_phosphatase-like"/>
</dbReference>
<gene>
    <name evidence="4" type="ORF">GMRT_12296</name>
</gene>
<proteinExistence type="predicted"/>
<dbReference type="InterPro" id="IPR016130">
    <property type="entry name" value="Tyr_Pase_AS"/>
</dbReference>
<sequence length="958" mass="108764">MFLPGETLLLKLQHVLIRTPSTEGGNYWPPASSGKTVIVPIPHHLFIQPRAELQGTLLVTNLRILLLAYRSKLCLGFPLQHVRAVEKGDEASNVARMTLSFRLHTPHLITLSTSSPATYQLFEVVRKLIVAPTITTTSGLVTQATTRFRSSHPTLTFAYDELFLQQPRMLYWIDDPYRSFIYSAPHSSLTERLELAETLNVTDLEDYPNLGHSIFDPIREYRRLGVKIDLPTPEKLSCMIFGAKIHPGLLGYLLNNRPIRSQNYLNDATVLLRQYHYVLPPTRFNEDMKEFYAAFRASSYYDPFMLFDCPEQFYMMLQYHPQSKLAGFGAQGYYQDTASDGVYDEVDAEDIDQTPSYSQTKTKKADSNFVPCDFRFQDPATGTLLYAHGGFFEPTFFRCLPHMRHYIRAFLATVTSPYVDAVHEPPRDQGFAPLDAWRITWVNTDYRSSPSYPAILAVPTAASDAVVVGSMKFRCKGRCCALSWRSPVTGASLCRCSQPGAGFGLTRNSNDESLLKFVCNAPPSNSVNDLLFVFDARPFISAFANRFKGKGFESSRAYPFSKTVYLNIQNIHAVRESYDAMRKIAIELLLTKELAYRGDLPIPDEQGNDMYASKLLALQRNLVDVFRSGGDLYKAAHNSKWYEHIQTILAGSIVICEALVKLRCNAMIHCSDGWDRTSQLSSLSMLLLDPYYRTLKGFCILIEKEWCSFGHMFATRCRQVGSTKAHPRKEDKKPRIPFLTQKPSTPIFGLQQPTYYVPTPERMMYPTQPQGAYQGLQRIASVSTQLIGSPVDPTTGTDDNFLRVFEDPSIQFNPDGVPQSPLEYSNSQTSPIFLQWLECVYQVMIQFPYEFEFTDQFLLYIAHNVYSGWHGTFIFDNERDRVGHLVQTLTTSAWDAVLKQPDAYINPGYRPTDPLHIAKQKTGLTYLHISCCMRALTPWIAYWTQNAVHCDQTSDVIG</sequence>
<feature type="binding site" evidence="2">
    <location>
        <begin position="570"/>
        <end position="571"/>
    </location>
    <ligand>
        <name>substrate</name>
    </ligand>
</feature>
<dbReference type="PANTHER" id="PTHR10807:SF128">
    <property type="entry name" value="PHOSPHATIDYLINOSITOL-3,5-BISPHOSPHATE 3-PHOSPHATASE"/>
    <property type="match status" value="1"/>
</dbReference>
<dbReference type="OrthoDB" id="271628at2759"/>
<dbReference type="PROSITE" id="PS00383">
    <property type="entry name" value="TYR_PHOSPHATASE_1"/>
    <property type="match status" value="1"/>
</dbReference>
<evidence type="ECO:0000256" key="1">
    <source>
        <dbReference type="PIRSR" id="PIRSR630564-1"/>
    </source>
</evidence>
<keyword evidence="5" id="KW-1185">Reference proteome</keyword>
<reference evidence="4" key="1">
    <citation type="submission" date="2019-05" db="EMBL/GenBank/DDBJ databases">
        <title>The compact genome of Giardia muris reveals important steps in the evolution of intestinal protozoan parasites.</title>
        <authorList>
            <person name="Xu F."/>
            <person name="Jimenez-Gonzalez A."/>
            <person name="Einarsson E."/>
            <person name="Astvaldsson A."/>
            <person name="Peirasmaki D."/>
            <person name="Eckmann L."/>
            <person name="Andersson J.O."/>
            <person name="Svard S.G."/>
            <person name="Jerlstrom-Hultqvist J."/>
        </authorList>
    </citation>
    <scope>NUCLEOTIDE SEQUENCE [LARGE SCALE GENOMIC DNA]</scope>
    <source>
        <strain evidence="4">Roberts-Thomson</strain>
    </source>
</reference>
<organism evidence="4 5">
    <name type="scientific">Giardia muris</name>
    <dbReference type="NCBI Taxonomy" id="5742"/>
    <lineage>
        <taxon>Eukaryota</taxon>
        <taxon>Metamonada</taxon>
        <taxon>Diplomonadida</taxon>
        <taxon>Hexamitidae</taxon>
        <taxon>Giardiinae</taxon>
        <taxon>Giardia</taxon>
    </lineage>
</organism>
<dbReference type="EMBL" id="VDLU01000001">
    <property type="protein sequence ID" value="TNJ30547.1"/>
    <property type="molecule type" value="Genomic_DNA"/>
</dbReference>
<dbReference type="VEuPathDB" id="GiardiaDB:GMRT_12296"/>